<keyword evidence="2 4" id="KW-0863">Zinc-finger</keyword>
<evidence type="ECO:0000313" key="7">
    <source>
        <dbReference type="EMBL" id="TVU22490.1"/>
    </source>
</evidence>
<dbReference type="Gene3D" id="3.30.40.10">
    <property type="entry name" value="Zinc/RING finger domain, C3HC4 (zinc finger)"/>
    <property type="match status" value="1"/>
</dbReference>
<accession>A0A5J9UH38</accession>
<feature type="region of interest" description="Disordered" evidence="5">
    <location>
        <begin position="59"/>
        <end position="217"/>
    </location>
</feature>
<gene>
    <name evidence="7" type="ORF">EJB05_32189</name>
</gene>
<dbReference type="SUPFAM" id="SSF57850">
    <property type="entry name" value="RING/U-box"/>
    <property type="match status" value="1"/>
</dbReference>
<keyword evidence="1" id="KW-0479">Metal-binding</keyword>
<dbReference type="AlphaFoldDB" id="A0A5J9UH38"/>
<keyword evidence="3" id="KW-0862">Zinc</keyword>
<dbReference type="InterPro" id="IPR013083">
    <property type="entry name" value="Znf_RING/FYVE/PHD"/>
</dbReference>
<dbReference type="SMART" id="SM00184">
    <property type="entry name" value="RING"/>
    <property type="match status" value="1"/>
</dbReference>
<organism evidence="7 8">
    <name type="scientific">Eragrostis curvula</name>
    <name type="common">weeping love grass</name>
    <dbReference type="NCBI Taxonomy" id="38414"/>
    <lineage>
        <taxon>Eukaryota</taxon>
        <taxon>Viridiplantae</taxon>
        <taxon>Streptophyta</taxon>
        <taxon>Embryophyta</taxon>
        <taxon>Tracheophyta</taxon>
        <taxon>Spermatophyta</taxon>
        <taxon>Magnoliopsida</taxon>
        <taxon>Liliopsida</taxon>
        <taxon>Poales</taxon>
        <taxon>Poaceae</taxon>
        <taxon>PACMAD clade</taxon>
        <taxon>Chloridoideae</taxon>
        <taxon>Eragrostideae</taxon>
        <taxon>Eragrostidinae</taxon>
        <taxon>Eragrostis</taxon>
    </lineage>
</organism>
<dbReference type="Proteomes" id="UP000324897">
    <property type="component" value="Unassembled WGS sequence"/>
</dbReference>
<evidence type="ECO:0000256" key="5">
    <source>
        <dbReference type="SAM" id="MobiDB-lite"/>
    </source>
</evidence>
<evidence type="ECO:0000256" key="1">
    <source>
        <dbReference type="ARBA" id="ARBA00022723"/>
    </source>
</evidence>
<dbReference type="PANTHER" id="PTHR31150">
    <property type="entry name" value="EXPRESSED PROTEIN"/>
    <property type="match status" value="1"/>
</dbReference>
<proteinExistence type="predicted"/>
<sequence>MKFSLTRANCCIAAKERSLPSLAPVEVSAYRIRHSPSWSFRWDNRTHIEDIMENNAVFSNHSSGNIQPELKSGSVAPTECHTGGDGRADVFRRVKGQKSDKKMEASKLSKIDSQVDQSSAKNSHLESNSYKTPDVVAAASEMKTPESLPSTPSQGPKPEPADPSSSMNHSNSTVKSCPSPGNQPHRQIRDGNVPPLKNFIENSPAERPSSSTLSSGSHDLFAALSHGESSNGLSTRTPSESVVTSQRGWLFGNEPVDSIASKLSGPNASHPTLSPDQGVCKLCSRLLKERSFWNGHELAVVAVLFCGHAYHANCLDSITEESEKYDPPCPVCTHGESCTAKLFGKLELKIKNNALKSMSNSDLDRSSKHQKKSRPRLGTSYSMKESFSRGISRLVLGHQDQIWGVNQQERRASGQGVGENSKLDVIYSESACWCEIMTDQYCGPVESKAVQGLACGATSTILHDSILFIEALIVLAQILMLRGSLNGNHPDHYLLELQPATLATSDERWNPRLVQFN</sequence>
<feature type="compositionally biased region" description="Basic and acidic residues" evidence="5">
    <location>
        <begin position="82"/>
        <end position="110"/>
    </location>
</feature>
<protein>
    <recommendedName>
        <fullName evidence="6">RING-type domain-containing protein</fullName>
    </recommendedName>
</protein>
<feature type="compositionally biased region" description="Polar residues" evidence="5">
    <location>
        <begin position="111"/>
        <end position="131"/>
    </location>
</feature>
<feature type="region of interest" description="Disordered" evidence="5">
    <location>
        <begin position="359"/>
        <end position="381"/>
    </location>
</feature>
<dbReference type="InterPro" id="IPR001841">
    <property type="entry name" value="Znf_RING"/>
</dbReference>
<dbReference type="PANTHER" id="PTHR31150:SF22">
    <property type="entry name" value="RING-TYPE DOMAIN-CONTAINING PROTEIN"/>
    <property type="match status" value="1"/>
</dbReference>
<dbReference type="EMBL" id="RWGY01000026">
    <property type="protein sequence ID" value="TVU22490.1"/>
    <property type="molecule type" value="Genomic_DNA"/>
</dbReference>
<dbReference type="Gramene" id="TVU22490">
    <property type="protein sequence ID" value="TVU22490"/>
    <property type="gene ID" value="EJB05_32189"/>
</dbReference>
<dbReference type="InterPro" id="IPR018957">
    <property type="entry name" value="Znf_C3HC4_RING-type"/>
</dbReference>
<evidence type="ECO:0000256" key="2">
    <source>
        <dbReference type="ARBA" id="ARBA00022771"/>
    </source>
</evidence>
<evidence type="ECO:0000313" key="8">
    <source>
        <dbReference type="Proteomes" id="UP000324897"/>
    </source>
</evidence>
<feature type="compositionally biased region" description="Polar residues" evidence="5">
    <location>
        <begin position="163"/>
        <end position="185"/>
    </location>
</feature>
<name>A0A5J9UH38_9POAL</name>
<feature type="domain" description="RING-type" evidence="6">
    <location>
        <begin position="280"/>
        <end position="333"/>
    </location>
</feature>
<evidence type="ECO:0000256" key="3">
    <source>
        <dbReference type="ARBA" id="ARBA00022833"/>
    </source>
</evidence>
<evidence type="ECO:0000259" key="6">
    <source>
        <dbReference type="PROSITE" id="PS50089"/>
    </source>
</evidence>
<keyword evidence="8" id="KW-1185">Reference proteome</keyword>
<dbReference type="Pfam" id="PF00097">
    <property type="entry name" value="zf-C3HC4"/>
    <property type="match status" value="1"/>
</dbReference>
<dbReference type="OrthoDB" id="1938835at2759"/>
<dbReference type="GO" id="GO:0008270">
    <property type="term" value="F:zinc ion binding"/>
    <property type="evidence" value="ECO:0007669"/>
    <property type="project" value="UniProtKB-KW"/>
</dbReference>
<dbReference type="PROSITE" id="PS50089">
    <property type="entry name" value="ZF_RING_2"/>
    <property type="match status" value="1"/>
</dbReference>
<comment type="caution">
    <text evidence="7">The sequence shown here is derived from an EMBL/GenBank/DDBJ whole genome shotgun (WGS) entry which is preliminary data.</text>
</comment>
<evidence type="ECO:0000256" key="4">
    <source>
        <dbReference type="PROSITE-ProRule" id="PRU00175"/>
    </source>
</evidence>
<reference evidence="7 8" key="1">
    <citation type="journal article" date="2019" name="Sci. Rep.">
        <title>A high-quality genome of Eragrostis curvula grass provides insights into Poaceae evolution and supports new strategies to enhance forage quality.</title>
        <authorList>
            <person name="Carballo J."/>
            <person name="Santos B.A.C.M."/>
            <person name="Zappacosta D."/>
            <person name="Garbus I."/>
            <person name="Selva J.P."/>
            <person name="Gallo C.A."/>
            <person name="Diaz A."/>
            <person name="Albertini E."/>
            <person name="Caccamo M."/>
            <person name="Echenique V."/>
        </authorList>
    </citation>
    <scope>NUCLEOTIDE SEQUENCE [LARGE SCALE GENOMIC DNA]</scope>
    <source>
        <strain evidence="8">cv. Victoria</strain>
        <tissue evidence="7">Leaf</tissue>
    </source>
</reference>